<sequence>MQEVTRYFTPSVVGALVAIFLTVSPKPVEDLLSVGEQWLSPAIRAALPQNLNTGVTAMIGFFLGFSFMHFWLWFRWQLLRMLFSYRGWMYNPKSVATKIWAVLVKFHLQQNRGPYKTFSLQNVLPRLPVPSLEQTCHKYLLSVKPLLTEAEYAQTKQVVEQFKQNEGPKLQGYLKLRAWNKVNWLSEWWNDLAYLYQRSPIAINSNYYCLDSEALPTNNPIARAANMIHYGVLFHDLIHTERLPVLLANGLVPVCMDGYRYMFNACRIPGLEKDTLHNFPASNFVIVIRKGMFFKLDVYAENKKGVLTPLTPWELQCQLEKIYEMSEEQDDGCGVAAFTAINRTQWAKHRQALIQASPVNKATLHEVERALWHISLDCGVPKDISDQAKMLLCGDGVNRWFDKSLVMFAFADGRSGALAEHATADATVNWRVCFVLFRIVRFRRRQN</sequence>
<dbReference type="Proteomes" id="UP000085678">
    <property type="component" value="Unplaced"/>
</dbReference>
<evidence type="ECO:0000256" key="3">
    <source>
        <dbReference type="ARBA" id="ARBA00048999"/>
    </source>
</evidence>
<dbReference type="UniPathway" id="UPA00659"/>
<feature type="active site" description="Proton acceptor" evidence="4">
    <location>
        <position position="421"/>
    </location>
</feature>
<keyword evidence="2 5" id="KW-0012">Acyltransferase</keyword>
<comment type="pathway">
    <text evidence="1">Lipid metabolism; fatty acid beta-oxidation.</text>
</comment>
<keyword evidence="6" id="KW-0812">Transmembrane</keyword>
<feature type="transmembrane region" description="Helical" evidence="6">
    <location>
        <begin position="55"/>
        <end position="74"/>
    </location>
</feature>
<dbReference type="STRING" id="7574.A0A1S3KAD0"/>
<dbReference type="PANTHER" id="PTHR22589">
    <property type="entry name" value="CARNITINE O-ACYLTRANSFERASE"/>
    <property type="match status" value="1"/>
</dbReference>
<dbReference type="Gene3D" id="1.10.275.20">
    <property type="entry name" value="Choline/Carnitine o-acyltransferase"/>
    <property type="match status" value="1"/>
</dbReference>
<accession>A0A1S3KAD0</accession>
<dbReference type="InterPro" id="IPR042231">
    <property type="entry name" value="Cho/carn_acyl_trans_2"/>
</dbReference>
<dbReference type="InterPro" id="IPR042572">
    <property type="entry name" value="Carn_acyl_trans_N"/>
</dbReference>
<organism evidence="8 9">
    <name type="scientific">Lingula anatina</name>
    <name type="common">Brachiopod</name>
    <name type="synonym">Lingula unguis</name>
    <dbReference type="NCBI Taxonomy" id="7574"/>
    <lineage>
        <taxon>Eukaryota</taxon>
        <taxon>Metazoa</taxon>
        <taxon>Spiralia</taxon>
        <taxon>Lophotrochozoa</taxon>
        <taxon>Brachiopoda</taxon>
        <taxon>Linguliformea</taxon>
        <taxon>Lingulata</taxon>
        <taxon>Lingulida</taxon>
        <taxon>Linguloidea</taxon>
        <taxon>Lingulidae</taxon>
        <taxon>Lingula</taxon>
    </lineage>
</organism>
<dbReference type="Gene3D" id="3.30.559.70">
    <property type="entry name" value="Choline/Carnitine o-acyltransferase, domain 2"/>
    <property type="match status" value="1"/>
</dbReference>
<dbReference type="GO" id="GO:0004095">
    <property type="term" value="F:carnitine O-palmitoyltransferase activity"/>
    <property type="evidence" value="ECO:0007669"/>
    <property type="project" value="TreeGrafter"/>
</dbReference>
<evidence type="ECO:0000256" key="1">
    <source>
        <dbReference type="ARBA" id="ARBA00005005"/>
    </source>
</evidence>
<evidence type="ECO:0000313" key="9">
    <source>
        <dbReference type="RefSeq" id="XP_013419216.1"/>
    </source>
</evidence>
<dbReference type="SUPFAM" id="SSF52777">
    <property type="entry name" value="CoA-dependent acyltransferases"/>
    <property type="match status" value="1"/>
</dbReference>
<dbReference type="KEGG" id="lak:106179945"/>
<dbReference type="InParanoid" id="A0A1S3KAD0"/>
<dbReference type="AlphaFoldDB" id="A0A1S3KAD0"/>
<evidence type="ECO:0000256" key="4">
    <source>
        <dbReference type="PIRSR" id="PIRSR600542-1"/>
    </source>
</evidence>
<keyword evidence="6" id="KW-0472">Membrane</keyword>
<gene>
    <name evidence="9" type="primary">LOC106179945</name>
</gene>
<keyword evidence="8" id="KW-1185">Reference proteome</keyword>
<evidence type="ECO:0000256" key="5">
    <source>
        <dbReference type="RuleBase" id="RU003801"/>
    </source>
</evidence>
<evidence type="ECO:0000313" key="8">
    <source>
        <dbReference type="Proteomes" id="UP000085678"/>
    </source>
</evidence>
<dbReference type="GeneID" id="106179945"/>
<dbReference type="GO" id="GO:0005739">
    <property type="term" value="C:mitochondrion"/>
    <property type="evidence" value="ECO:0007669"/>
    <property type="project" value="TreeGrafter"/>
</dbReference>
<keyword evidence="5" id="KW-0808">Transferase</keyword>
<dbReference type="GO" id="GO:0006635">
    <property type="term" value="P:fatty acid beta-oxidation"/>
    <property type="evidence" value="ECO:0007669"/>
    <property type="project" value="UniProtKB-UniPathway"/>
</dbReference>
<proteinExistence type="inferred from homology"/>
<protein>
    <submittedName>
        <fullName evidence="9">Carnitine O-palmitoyltransferase 1, muscle isoform isoform X1</fullName>
    </submittedName>
</protein>
<evidence type="ECO:0000256" key="2">
    <source>
        <dbReference type="ARBA" id="ARBA00023315"/>
    </source>
</evidence>
<feature type="domain" description="Choline/carnitine acyltransferase" evidence="7">
    <location>
        <begin position="127"/>
        <end position="433"/>
    </location>
</feature>
<dbReference type="GO" id="GO:0009437">
    <property type="term" value="P:carnitine metabolic process"/>
    <property type="evidence" value="ECO:0007669"/>
    <property type="project" value="TreeGrafter"/>
</dbReference>
<dbReference type="InterPro" id="IPR039551">
    <property type="entry name" value="Cho/carn_acyl_trans"/>
</dbReference>
<dbReference type="RefSeq" id="XP_013419216.1">
    <property type="nucleotide sequence ID" value="XM_013563762.1"/>
</dbReference>
<reference evidence="9" key="1">
    <citation type="submission" date="2025-08" db="UniProtKB">
        <authorList>
            <consortium name="RefSeq"/>
        </authorList>
    </citation>
    <scope>IDENTIFICATION</scope>
    <source>
        <tissue evidence="9">Gonads</tissue>
    </source>
</reference>
<dbReference type="OrthoDB" id="240216at2759"/>
<comment type="similarity">
    <text evidence="5">Belongs to the carnitine/choline acetyltransferase family.</text>
</comment>
<evidence type="ECO:0000256" key="6">
    <source>
        <dbReference type="SAM" id="Phobius"/>
    </source>
</evidence>
<comment type="catalytic activity">
    <reaction evidence="3">
        <text>4,8-dimethylnonanoyl-CoA + (R)-carnitine = O-4,8-dimethylnonanoyl-(R)-carnitine + CoA</text>
        <dbReference type="Rhea" id="RHEA:44860"/>
        <dbReference type="ChEBI" id="CHEBI:16347"/>
        <dbReference type="ChEBI" id="CHEBI:57287"/>
        <dbReference type="ChEBI" id="CHEBI:77061"/>
        <dbReference type="ChEBI" id="CHEBI:84654"/>
    </reaction>
</comment>
<dbReference type="PROSITE" id="PS00440">
    <property type="entry name" value="ACYLTRANSF_C_2"/>
    <property type="match status" value="1"/>
</dbReference>
<name>A0A1S3KAD0_LINAN</name>
<evidence type="ECO:0000259" key="7">
    <source>
        <dbReference type="Pfam" id="PF00755"/>
    </source>
</evidence>
<dbReference type="Pfam" id="PF00755">
    <property type="entry name" value="Carn_acyltransf"/>
    <property type="match status" value="1"/>
</dbReference>
<dbReference type="PANTHER" id="PTHR22589:SF113">
    <property type="entry name" value="CARNITINE O-PALMITOYLTRANSFERASE 1, LIVER ISOFORM-LIKE"/>
    <property type="match status" value="1"/>
</dbReference>
<keyword evidence="6" id="KW-1133">Transmembrane helix</keyword>
<dbReference type="InterPro" id="IPR000542">
    <property type="entry name" value="Carn_acyl_trans"/>
</dbReference>